<organism evidence="14">
    <name type="scientific">Octactis speculum</name>
    <dbReference type="NCBI Taxonomy" id="3111310"/>
    <lineage>
        <taxon>Eukaryota</taxon>
        <taxon>Sar</taxon>
        <taxon>Stramenopiles</taxon>
        <taxon>Ochrophyta</taxon>
        <taxon>Dictyochophyceae</taxon>
        <taxon>Dictyochales</taxon>
        <taxon>Dictyochaceae</taxon>
        <taxon>Octactis</taxon>
    </lineage>
</organism>
<reference evidence="14" key="1">
    <citation type="submission" date="2021-01" db="EMBL/GenBank/DDBJ databases">
        <authorList>
            <person name="Corre E."/>
            <person name="Pelletier E."/>
            <person name="Niang G."/>
            <person name="Scheremetjew M."/>
            <person name="Finn R."/>
            <person name="Kale V."/>
            <person name="Holt S."/>
            <person name="Cochrane G."/>
            <person name="Meng A."/>
            <person name="Brown T."/>
            <person name="Cohen L."/>
        </authorList>
    </citation>
    <scope>NUCLEOTIDE SEQUENCE</scope>
    <source>
        <strain evidence="14">CCMP1381</strain>
    </source>
</reference>
<keyword evidence="5 12" id="KW-0812">Transmembrane</keyword>
<evidence type="ECO:0000256" key="3">
    <source>
        <dbReference type="ARBA" id="ARBA00012483"/>
    </source>
</evidence>
<dbReference type="EC" id="2.3.2.27" evidence="3"/>
<evidence type="ECO:0000256" key="5">
    <source>
        <dbReference type="ARBA" id="ARBA00022692"/>
    </source>
</evidence>
<keyword evidence="6" id="KW-0479">Metal-binding</keyword>
<comment type="subcellular location">
    <subcellularLocation>
        <location evidence="2">Membrane</location>
        <topology evidence="2">Multi-pass membrane protein</topology>
    </subcellularLocation>
</comment>
<keyword evidence="7" id="KW-0863">Zinc-finger</keyword>
<evidence type="ECO:0000256" key="12">
    <source>
        <dbReference type="SAM" id="Phobius"/>
    </source>
</evidence>
<evidence type="ECO:0000256" key="9">
    <source>
        <dbReference type="ARBA" id="ARBA00022833"/>
    </source>
</evidence>
<evidence type="ECO:0000259" key="13">
    <source>
        <dbReference type="Pfam" id="PF12483"/>
    </source>
</evidence>
<comment type="catalytic activity">
    <reaction evidence="1">
        <text>S-ubiquitinyl-[E2 ubiquitin-conjugating enzyme]-L-cysteine + [acceptor protein]-L-lysine = [E2 ubiquitin-conjugating enzyme]-L-cysteine + N(6)-ubiquitinyl-[acceptor protein]-L-lysine.</text>
        <dbReference type="EC" id="2.3.2.27"/>
    </reaction>
</comment>
<keyword evidence="10 12" id="KW-1133">Transmembrane helix</keyword>
<keyword evidence="8" id="KW-0833">Ubl conjugation pathway</keyword>
<protein>
    <recommendedName>
        <fullName evidence="3">RING-type E3 ubiquitin transferase</fullName>
        <ecNumber evidence="3">2.3.2.27</ecNumber>
    </recommendedName>
</protein>
<sequence length="302" mass="33095">MSGLPLLAGGALFGTVGWYLQKQAADKICTASVMDVTQTSSIEEIRDKLKNKRLGERVFVELAGVTWSPDPVISSSWDGDGNEVEVVVQQVSQYELVKEHDWKEDNDPDGKPTGHGEWVASEREILRTSVQHGKELYLLSTYPNGPFVGAETAKHHVKIDKSCYALDAFLEKRNEDFRPLPAQNVNVNINTGSKSAGGRPQRPADERIATRSIERVVPTQRDIYALGEVSMDSRGGITFQRPSRPDARPFLFQYGNECEVRGKVLSSAASAQAVSNVFYGIGGILVVGGVGMLAQGFEKIKK</sequence>
<proteinExistence type="predicted"/>
<evidence type="ECO:0000313" key="14">
    <source>
        <dbReference type="EMBL" id="CAD9413897.1"/>
    </source>
</evidence>
<dbReference type="GO" id="GO:0016020">
    <property type="term" value="C:membrane"/>
    <property type="evidence" value="ECO:0007669"/>
    <property type="project" value="UniProtKB-SubCell"/>
</dbReference>
<dbReference type="EMBL" id="HBGS01023236">
    <property type="protein sequence ID" value="CAD9413897.1"/>
    <property type="molecule type" value="Transcribed_RNA"/>
</dbReference>
<keyword evidence="4" id="KW-0808">Transferase</keyword>
<name>A0A7S2FVT0_9STRA</name>
<feature type="transmembrane region" description="Helical" evidence="12">
    <location>
        <begin position="277"/>
        <end position="297"/>
    </location>
</feature>
<accession>A0A7S2FVT0</accession>
<evidence type="ECO:0000256" key="4">
    <source>
        <dbReference type="ARBA" id="ARBA00022679"/>
    </source>
</evidence>
<evidence type="ECO:0000256" key="6">
    <source>
        <dbReference type="ARBA" id="ARBA00022723"/>
    </source>
</evidence>
<evidence type="ECO:0000256" key="1">
    <source>
        <dbReference type="ARBA" id="ARBA00000900"/>
    </source>
</evidence>
<evidence type="ECO:0000256" key="7">
    <source>
        <dbReference type="ARBA" id="ARBA00022771"/>
    </source>
</evidence>
<evidence type="ECO:0000256" key="2">
    <source>
        <dbReference type="ARBA" id="ARBA00004141"/>
    </source>
</evidence>
<keyword evidence="11 12" id="KW-0472">Membrane</keyword>
<evidence type="ECO:0000256" key="10">
    <source>
        <dbReference type="ARBA" id="ARBA00022989"/>
    </source>
</evidence>
<evidence type="ECO:0000256" key="8">
    <source>
        <dbReference type="ARBA" id="ARBA00022786"/>
    </source>
</evidence>
<dbReference type="GO" id="GO:0016567">
    <property type="term" value="P:protein ubiquitination"/>
    <property type="evidence" value="ECO:0007669"/>
    <property type="project" value="InterPro"/>
</dbReference>
<dbReference type="InterPro" id="IPR022170">
    <property type="entry name" value="MUL1-like"/>
</dbReference>
<dbReference type="GO" id="GO:0008270">
    <property type="term" value="F:zinc ion binding"/>
    <property type="evidence" value="ECO:0007669"/>
    <property type="project" value="UniProtKB-KW"/>
</dbReference>
<dbReference type="Pfam" id="PF12483">
    <property type="entry name" value="GIDE"/>
    <property type="match status" value="1"/>
</dbReference>
<gene>
    <name evidence="14" type="ORF">DSPE1174_LOCUS11803</name>
</gene>
<feature type="domain" description="E3 Ubiquitin ligase MUL1-like" evidence="13">
    <location>
        <begin position="155"/>
        <end position="282"/>
    </location>
</feature>
<dbReference type="GO" id="GO:0061630">
    <property type="term" value="F:ubiquitin protein ligase activity"/>
    <property type="evidence" value="ECO:0007669"/>
    <property type="project" value="UniProtKB-EC"/>
</dbReference>
<keyword evidence="9" id="KW-0862">Zinc</keyword>
<dbReference type="AlphaFoldDB" id="A0A7S2FVT0"/>
<evidence type="ECO:0000256" key="11">
    <source>
        <dbReference type="ARBA" id="ARBA00023136"/>
    </source>
</evidence>